<dbReference type="Pfam" id="PF01874">
    <property type="entry name" value="CitG"/>
    <property type="match status" value="1"/>
</dbReference>
<dbReference type="RefSeq" id="WP_213756819.1">
    <property type="nucleotide sequence ID" value="NZ_JAHCQH010000021.1"/>
</dbReference>
<keyword evidence="2" id="KW-1185">Reference proteome</keyword>
<reference evidence="1" key="1">
    <citation type="submission" date="2021-05" db="EMBL/GenBank/DDBJ databases">
        <authorList>
            <person name="Sun Q."/>
            <person name="Inoue M."/>
        </authorList>
    </citation>
    <scope>NUCLEOTIDE SEQUENCE</scope>
    <source>
        <strain evidence="1">VKM B-3255</strain>
    </source>
</reference>
<proteinExistence type="predicted"/>
<dbReference type="Gene3D" id="1.10.4200.10">
    <property type="entry name" value="Triphosphoribosyl-dephospho-CoA protein"/>
    <property type="match status" value="1"/>
</dbReference>
<comment type="caution">
    <text evidence="1">The sequence shown here is derived from an EMBL/GenBank/DDBJ whole genome shotgun (WGS) entry which is preliminary data.</text>
</comment>
<dbReference type="PANTHER" id="PTHR42280">
    <property type="entry name" value="CITG FAMILY PROTEIN"/>
    <property type="match status" value="1"/>
</dbReference>
<dbReference type="Proteomes" id="UP001166585">
    <property type="component" value="Unassembled WGS sequence"/>
</dbReference>
<organism evidence="1 2">
    <name type="scientific">Ancylobacter radicis</name>
    <dbReference type="NCBI Taxonomy" id="2836179"/>
    <lineage>
        <taxon>Bacteria</taxon>
        <taxon>Pseudomonadati</taxon>
        <taxon>Pseudomonadota</taxon>
        <taxon>Alphaproteobacteria</taxon>
        <taxon>Hyphomicrobiales</taxon>
        <taxon>Xanthobacteraceae</taxon>
        <taxon>Ancylobacter</taxon>
    </lineage>
</organism>
<dbReference type="EMBL" id="JAHCQH010000021">
    <property type="protein sequence ID" value="MBS9478855.1"/>
    <property type="molecule type" value="Genomic_DNA"/>
</dbReference>
<evidence type="ECO:0000313" key="2">
    <source>
        <dbReference type="Proteomes" id="UP001166585"/>
    </source>
</evidence>
<protein>
    <submittedName>
        <fullName evidence="1">Triphosphoribosyl-dephospho-CoA synthase</fullName>
    </submittedName>
</protein>
<sequence length="273" mass="28523">MTPDHLAATFRDACAAELAALKVGNVHRFSPGHGMEVAHFEVAYRAAAPFIAANGRRVGARIEAAVQASLTATGLNTNLGILLLCAPLAAAAERGGPLRDSLRQVLARFDDGDAAATFRAIAAASPGGLGRHDEHDVTAPARIGLIEAMALAAERDRIAWQYVSGFADIFELGLPRLASLAGAETEAGAEAVHLAYLAAFPDSHIARKFSLALAREVQREAQKVAAEVDFTASAETRHKPLLAFDAALKRRGINPGTTADLTVATLFAAALSS</sequence>
<gene>
    <name evidence="1" type="ORF">KIP89_17235</name>
</gene>
<dbReference type="PANTHER" id="PTHR42280:SF1">
    <property type="entry name" value="CITG FAMILY PROTEIN"/>
    <property type="match status" value="1"/>
</dbReference>
<dbReference type="InterPro" id="IPR002736">
    <property type="entry name" value="CitG"/>
</dbReference>
<name>A0ABS5RB14_9HYPH</name>
<evidence type="ECO:0000313" key="1">
    <source>
        <dbReference type="EMBL" id="MBS9478855.1"/>
    </source>
</evidence>
<accession>A0ABS5RB14</accession>